<dbReference type="SUPFAM" id="SSF46955">
    <property type="entry name" value="Putative DNA-binding domain"/>
    <property type="match status" value="1"/>
</dbReference>
<dbReference type="Proteomes" id="UP001157091">
    <property type="component" value="Unassembled WGS sequence"/>
</dbReference>
<reference evidence="3" key="1">
    <citation type="journal article" date="2019" name="Int. J. Syst. Evol. Microbiol.">
        <title>The Global Catalogue of Microorganisms (GCM) 10K type strain sequencing project: providing services to taxonomists for standard genome sequencing and annotation.</title>
        <authorList>
            <consortium name="The Broad Institute Genomics Platform"/>
            <consortium name="The Broad Institute Genome Sequencing Center for Infectious Disease"/>
            <person name="Wu L."/>
            <person name="Ma J."/>
        </authorList>
    </citation>
    <scope>NUCLEOTIDE SEQUENCE [LARGE SCALE GENOMIC DNA]</scope>
    <source>
        <strain evidence="3">NBRC 106348</strain>
    </source>
</reference>
<dbReference type="EMBL" id="BSUK01000001">
    <property type="protein sequence ID" value="GMA24675.1"/>
    <property type="molecule type" value="Genomic_DNA"/>
</dbReference>
<comment type="caution">
    <text evidence="2">The sequence shown here is derived from an EMBL/GenBank/DDBJ whole genome shotgun (WGS) entry which is preliminary data.</text>
</comment>
<evidence type="ECO:0000313" key="3">
    <source>
        <dbReference type="Proteomes" id="UP001157091"/>
    </source>
</evidence>
<dbReference type="InterPro" id="IPR009061">
    <property type="entry name" value="DNA-bd_dom_put_sf"/>
</dbReference>
<gene>
    <name evidence="2" type="ORF">GCM10025864_24340</name>
</gene>
<feature type="domain" description="Helix-turn-helix" evidence="1">
    <location>
        <begin position="5"/>
        <end position="53"/>
    </location>
</feature>
<organism evidence="2 3">
    <name type="scientific">Luteimicrobium album</name>
    <dbReference type="NCBI Taxonomy" id="1054550"/>
    <lineage>
        <taxon>Bacteria</taxon>
        <taxon>Bacillati</taxon>
        <taxon>Actinomycetota</taxon>
        <taxon>Actinomycetes</taxon>
        <taxon>Micrococcales</taxon>
        <taxon>Luteimicrobium</taxon>
    </lineage>
</organism>
<proteinExistence type="predicted"/>
<accession>A0ABQ6I4G8</accession>
<evidence type="ECO:0000259" key="1">
    <source>
        <dbReference type="Pfam" id="PF12728"/>
    </source>
</evidence>
<protein>
    <submittedName>
        <fullName evidence="2">Helix-turn-helix domain-containing protein</fullName>
    </submittedName>
</protein>
<keyword evidence="3" id="KW-1185">Reference proteome</keyword>
<sequence length="59" mass="6691">MAVALLTPADVGEQLGVPVKTIYRWRTRGYGPRAILVGKHLRWRQDDIDSWIDGVRESA</sequence>
<dbReference type="Pfam" id="PF12728">
    <property type="entry name" value="HTH_17"/>
    <property type="match status" value="1"/>
</dbReference>
<dbReference type="InterPro" id="IPR041657">
    <property type="entry name" value="HTH_17"/>
</dbReference>
<dbReference type="Gene3D" id="1.10.238.160">
    <property type="match status" value="1"/>
</dbReference>
<name>A0ABQ6I4G8_9MICO</name>
<evidence type="ECO:0000313" key="2">
    <source>
        <dbReference type="EMBL" id="GMA24675.1"/>
    </source>
</evidence>